<dbReference type="InterPro" id="IPR034139">
    <property type="entry name" value="TOPRIM_OLD"/>
</dbReference>
<dbReference type="Pfam" id="PF13304">
    <property type="entry name" value="AAA_21"/>
    <property type="match status" value="1"/>
</dbReference>
<dbReference type="CDD" id="cd00267">
    <property type="entry name" value="ABC_ATPase"/>
    <property type="match status" value="1"/>
</dbReference>
<evidence type="ECO:0000313" key="2">
    <source>
        <dbReference type="EMBL" id="AMW31994.1"/>
    </source>
</evidence>
<name>A0AAI8CK08_FERIS</name>
<dbReference type="PANTHER" id="PTHR43581">
    <property type="entry name" value="ATP/GTP PHOSPHATASE"/>
    <property type="match status" value="1"/>
</dbReference>
<dbReference type="RefSeq" id="WP_033191478.1">
    <property type="nucleotide sequence ID" value="NZ_CP014334.2"/>
</dbReference>
<dbReference type="SMART" id="SM00382">
    <property type="entry name" value="AAA"/>
    <property type="match status" value="1"/>
</dbReference>
<dbReference type="CDD" id="cd01026">
    <property type="entry name" value="TOPRIM_OLD"/>
    <property type="match status" value="1"/>
</dbReference>
<protein>
    <submittedName>
        <fullName evidence="2">AAA family ATPase</fullName>
    </submittedName>
</protein>
<proteinExistence type="predicted"/>
<organism evidence="2 3">
    <name type="scientific">Fervidobacterium islandicum</name>
    <dbReference type="NCBI Taxonomy" id="2423"/>
    <lineage>
        <taxon>Bacteria</taxon>
        <taxon>Thermotogati</taxon>
        <taxon>Thermotogota</taxon>
        <taxon>Thermotogae</taxon>
        <taxon>Thermotogales</taxon>
        <taxon>Fervidobacteriaceae</taxon>
        <taxon>Fervidobacterium</taxon>
    </lineage>
</organism>
<dbReference type="InterPro" id="IPR027417">
    <property type="entry name" value="P-loop_NTPase"/>
</dbReference>
<dbReference type="InterPro" id="IPR051396">
    <property type="entry name" value="Bact_Antivir_Def_Nuclease"/>
</dbReference>
<dbReference type="PANTHER" id="PTHR43581:SF4">
    <property type="entry name" value="ATP_GTP PHOSPHATASE"/>
    <property type="match status" value="1"/>
</dbReference>
<accession>A0AAI8CK08</accession>
<dbReference type="InterPro" id="IPR003959">
    <property type="entry name" value="ATPase_AAA_core"/>
</dbReference>
<reference evidence="2 3" key="1">
    <citation type="journal article" date="2015" name="Stand. Genomic Sci.">
        <title>Genome sequence of a native-feather degrading extremely thermophilic Eubacterium, Fervidobacterium islandicum AW-1.</title>
        <authorList>
            <person name="Lee Y.J."/>
            <person name="Jeong H."/>
            <person name="Park G.S."/>
            <person name="Kwak Y."/>
            <person name="Lee S.J."/>
            <person name="Lee S.J."/>
            <person name="Park M.K."/>
            <person name="Kim J.Y."/>
            <person name="Kang H.K."/>
            <person name="Shin J.H."/>
            <person name="Lee D.W."/>
        </authorList>
    </citation>
    <scope>NUCLEOTIDE SEQUENCE [LARGE SCALE GENOMIC DNA]</scope>
    <source>
        <strain evidence="2 3">AW-1</strain>
    </source>
</reference>
<dbReference type="GO" id="GO:0016887">
    <property type="term" value="F:ATP hydrolysis activity"/>
    <property type="evidence" value="ECO:0007669"/>
    <property type="project" value="InterPro"/>
</dbReference>
<dbReference type="EMBL" id="CP014334">
    <property type="protein sequence ID" value="AMW31994.1"/>
    <property type="molecule type" value="Genomic_DNA"/>
</dbReference>
<dbReference type="SUPFAM" id="SSF52540">
    <property type="entry name" value="P-loop containing nucleoside triphosphate hydrolases"/>
    <property type="match status" value="1"/>
</dbReference>
<dbReference type="GO" id="GO:0005524">
    <property type="term" value="F:ATP binding"/>
    <property type="evidence" value="ECO:0007669"/>
    <property type="project" value="InterPro"/>
</dbReference>
<dbReference type="AlphaFoldDB" id="A0AAI8CK08"/>
<sequence length="552" mass="63707">MIRLKSIFIKNYRSIGSEGITIEFPENQPVVIIGENNSGKTNILRAVDVLFGEWNPKYKEFEAWDFFNRSEENIIELKAEIEQFDGMLRESSSTLKRLELKVEKGKQNVLTIINEDGSNDERQANYVREQIASIFIMSERNLAYQLSYANKYTLLSRVTKRFHESLVENKERVEALKHYYESIIDVFNEVEEFKEFKKMISGSMNNFLSNMSYALGIDFSAYDPSNYYKNLRLVPVENNVVRELEELGTGQQQILAISLAYAYAKAFKSDSSLILIIDEPESHLHPMAQKYVAKVLYEMAKNGLQVIISTHSPYFVDLEYLEGINVVRRENGSTRVKQIRREGLARYCQEHGATKASPDKIVPFYAKSATPSILRGLFSKKVVLVEGPSEELALPIYLEKVGLDLVKEGIDVISVGGKGEIPKWWRFFTVFDIPCYVCFDNDSSKDNGRKKTTDILNTIGMAEKNFYNDFIEDNWVITASCCVFEKDFEDSLRKHFKEYTMLEENVRNQLGDSKPLVAREVALALCTSHFREDDEGWQKFRKLKDVLLKLRR</sequence>
<evidence type="ECO:0000313" key="3">
    <source>
        <dbReference type="Proteomes" id="UP000093740"/>
    </source>
</evidence>
<dbReference type="Pfam" id="PF20469">
    <property type="entry name" value="OLD-like_TOPRIM"/>
    <property type="match status" value="1"/>
</dbReference>
<feature type="domain" description="AAA+ ATPase" evidence="1">
    <location>
        <begin position="26"/>
        <end position="340"/>
    </location>
</feature>
<dbReference type="KEGG" id="fia:NA23_00645"/>
<dbReference type="Proteomes" id="UP000093740">
    <property type="component" value="Chromosome"/>
</dbReference>
<evidence type="ECO:0000259" key="1">
    <source>
        <dbReference type="SMART" id="SM00382"/>
    </source>
</evidence>
<gene>
    <name evidence="2" type="ORF">NA23_00645</name>
</gene>
<dbReference type="InterPro" id="IPR003593">
    <property type="entry name" value="AAA+_ATPase"/>
</dbReference>
<dbReference type="Gene3D" id="3.40.50.300">
    <property type="entry name" value="P-loop containing nucleotide triphosphate hydrolases"/>
    <property type="match status" value="1"/>
</dbReference>
<keyword evidence="3" id="KW-1185">Reference proteome</keyword>